<dbReference type="Proteomes" id="UP000783037">
    <property type="component" value="Unassembled WGS sequence"/>
</dbReference>
<evidence type="ECO:0000256" key="4">
    <source>
        <dbReference type="ARBA" id="ARBA00022643"/>
    </source>
</evidence>
<evidence type="ECO:0000313" key="8">
    <source>
        <dbReference type="Proteomes" id="UP000783037"/>
    </source>
</evidence>
<evidence type="ECO:0000256" key="3">
    <source>
        <dbReference type="ARBA" id="ARBA00022630"/>
    </source>
</evidence>
<dbReference type="PANTHER" id="PTHR43278">
    <property type="entry name" value="NAD(P)H-DEPENDENT FMN-CONTAINING OXIDOREDUCTASE YWQN-RELATED"/>
    <property type="match status" value="1"/>
</dbReference>
<dbReference type="SUPFAM" id="SSF52218">
    <property type="entry name" value="Flavoproteins"/>
    <property type="match status" value="1"/>
</dbReference>
<gene>
    <name evidence="7" type="ORF">E7Z79_00770</name>
</gene>
<evidence type="ECO:0000259" key="6">
    <source>
        <dbReference type="Pfam" id="PF03358"/>
    </source>
</evidence>
<evidence type="ECO:0000256" key="5">
    <source>
        <dbReference type="ARBA" id="ARBA00038292"/>
    </source>
</evidence>
<dbReference type="GO" id="GO:0016491">
    <property type="term" value="F:oxidoreductase activity"/>
    <property type="evidence" value="ECO:0007669"/>
    <property type="project" value="InterPro"/>
</dbReference>
<dbReference type="EMBL" id="SUTK01000002">
    <property type="protein sequence ID" value="MBE6500954.1"/>
    <property type="molecule type" value="Genomic_DNA"/>
</dbReference>
<dbReference type="RefSeq" id="WP_303738077.1">
    <property type="nucleotide sequence ID" value="NZ_SUTK01000002.1"/>
</dbReference>
<reference evidence="7" key="1">
    <citation type="submission" date="2019-04" db="EMBL/GenBank/DDBJ databases">
        <title>Evolution of Biomass-Degrading Anaerobic Consortia Revealed by Metagenomics.</title>
        <authorList>
            <person name="Peng X."/>
        </authorList>
    </citation>
    <scope>NUCLEOTIDE SEQUENCE</scope>
    <source>
        <strain evidence="7">SIG18</strain>
    </source>
</reference>
<evidence type="ECO:0000256" key="1">
    <source>
        <dbReference type="ARBA" id="ARBA00001917"/>
    </source>
</evidence>
<comment type="similarity">
    <text evidence="5">Belongs to the SsuE family. Isf subfamily.</text>
</comment>
<dbReference type="Gene3D" id="3.40.50.360">
    <property type="match status" value="1"/>
</dbReference>
<comment type="caution">
    <text evidence="7">The sequence shown here is derived from an EMBL/GenBank/DDBJ whole genome shotgun (WGS) entry which is preliminary data.</text>
</comment>
<keyword evidence="3" id="KW-0285">Flavoprotein</keyword>
<protein>
    <submittedName>
        <fullName evidence="7">Flavodoxin family protein</fullName>
    </submittedName>
</protein>
<dbReference type="InterPro" id="IPR005025">
    <property type="entry name" value="FMN_Rdtase-like_dom"/>
</dbReference>
<accession>A0A8T3VCG0</accession>
<feature type="domain" description="NADPH-dependent FMN reductase-like" evidence="6">
    <location>
        <begin position="1"/>
        <end position="126"/>
    </location>
</feature>
<dbReference type="PANTHER" id="PTHR43278:SF2">
    <property type="entry name" value="IRON-SULFUR FLAVOPROTEIN"/>
    <property type="match status" value="1"/>
</dbReference>
<dbReference type="AlphaFoldDB" id="A0A8T3VCG0"/>
<organism evidence="7 8">
    <name type="scientific">Methanobrevibacter thaueri</name>
    <dbReference type="NCBI Taxonomy" id="190975"/>
    <lineage>
        <taxon>Archaea</taxon>
        <taxon>Methanobacteriati</taxon>
        <taxon>Methanobacteriota</taxon>
        <taxon>Methanomada group</taxon>
        <taxon>Methanobacteria</taxon>
        <taxon>Methanobacteriales</taxon>
        <taxon>Methanobacteriaceae</taxon>
        <taxon>Methanobrevibacter</taxon>
    </lineage>
</organism>
<evidence type="ECO:0000313" key="7">
    <source>
        <dbReference type="EMBL" id="MBE6500954.1"/>
    </source>
</evidence>
<name>A0A8T3VCG0_9EURY</name>
<dbReference type="Pfam" id="PF03358">
    <property type="entry name" value="FMN_red"/>
    <property type="match status" value="1"/>
</dbReference>
<keyword evidence="4" id="KW-0288">FMN</keyword>
<comment type="cofactor">
    <cofactor evidence="2">
        <name>[4Fe-4S] cluster</name>
        <dbReference type="ChEBI" id="CHEBI:49883"/>
    </cofactor>
</comment>
<sequence length="201" mass="22748">MKTVVINAGPKRRDVNAQLAQSAAEGAKSVGSEVEYVDLYKMDLSGCHVCLICKNDEDVCKCFWRDELSPLIERIFDADSLLVAAPIFFSQPTSHYMALLERLIYSLVSYKTGNKFRGKVNVGLFYTINYPMGYFEKSVRPQLKQSEDLLEMLNGEVVIETFSNISKNMKSKSSDDELKSKEEQLSRDLERVFEIAADLSC</sequence>
<dbReference type="InterPro" id="IPR029039">
    <property type="entry name" value="Flavoprotein-like_sf"/>
</dbReference>
<proteinExistence type="inferred from homology"/>
<dbReference type="InterPro" id="IPR051796">
    <property type="entry name" value="ISF_SsuE-like"/>
</dbReference>
<comment type="cofactor">
    <cofactor evidence="1">
        <name>FMN</name>
        <dbReference type="ChEBI" id="CHEBI:58210"/>
    </cofactor>
</comment>
<evidence type="ECO:0000256" key="2">
    <source>
        <dbReference type="ARBA" id="ARBA00001966"/>
    </source>
</evidence>